<evidence type="ECO:0000313" key="2">
    <source>
        <dbReference type="Proteomes" id="UP000091857"/>
    </source>
</evidence>
<name>A0ACB7FYI5_MANES</name>
<protein>
    <submittedName>
        <fullName evidence="1">Uncharacterized protein</fullName>
    </submittedName>
</protein>
<dbReference type="Proteomes" id="UP000091857">
    <property type="component" value="Chromosome 18"/>
</dbReference>
<accession>A0ACB7FYI5</accession>
<dbReference type="EMBL" id="CM004404">
    <property type="protein sequence ID" value="KAG8632881.1"/>
    <property type="molecule type" value="Genomic_DNA"/>
</dbReference>
<proteinExistence type="predicted"/>
<reference evidence="2" key="1">
    <citation type="journal article" date="2016" name="Nat. Biotechnol.">
        <title>Sequencing wild and cultivated cassava and related species reveals extensive interspecific hybridization and genetic diversity.</title>
        <authorList>
            <person name="Bredeson J.V."/>
            <person name="Lyons J.B."/>
            <person name="Prochnik S.E."/>
            <person name="Wu G.A."/>
            <person name="Ha C.M."/>
            <person name="Edsinger-Gonzales E."/>
            <person name="Grimwood J."/>
            <person name="Schmutz J."/>
            <person name="Rabbi I.Y."/>
            <person name="Egesi C."/>
            <person name="Nauluvula P."/>
            <person name="Lebot V."/>
            <person name="Ndunguru J."/>
            <person name="Mkamilo G."/>
            <person name="Bart R.S."/>
            <person name="Setter T.L."/>
            <person name="Gleadow R.M."/>
            <person name="Kulakow P."/>
            <person name="Ferguson M.E."/>
            <person name="Rounsley S."/>
            <person name="Rokhsar D.S."/>
        </authorList>
    </citation>
    <scope>NUCLEOTIDE SEQUENCE [LARGE SCALE GENOMIC DNA]</scope>
    <source>
        <strain evidence="2">cv. AM560-2</strain>
    </source>
</reference>
<sequence>MASLRLPCPPSTPYFSGEHHQIFHKPPPLSPLYKAFNQANHAVNTNNSFSFSCALSLSHTRILPIKTYKISRFSLHFSSTTQDPVVDSSLSQSEVEAKTEQEEYSRTRVLASNVPWTATTEDIRTLFEKFGTVVDVELSMHNKTRNRGLAFVTMGSPEEALVAIKNLESYEFEGRTLKMNFAKLKKKKPSPPPPPKPAPTFNLFVANLPFEAKAKDLEEFFNNEGTDVVSAEIVYQDNPRRPSGYGFVAFKTKKEADAALSAFPGKIFMGRPIRVSRSKQFVRQQREEGLQSDDTSTELDSEVEQANVAPAN</sequence>
<gene>
    <name evidence="1" type="ORF">MANES_18G063201v8</name>
</gene>
<organism evidence="1 2">
    <name type="scientific">Manihot esculenta</name>
    <name type="common">Cassava</name>
    <name type="synonym">Jatropha manihot</name>
    <dbReference type="NCBI Taxonomy" id="3983"/>
    <lineage>
        <taxon>Eukaryota</taxon>
        <taxon>Viridiplantae</taxon>
        <taxon>Streptophyta</taxon>
        <taxon>Embryophyta</taxon>
        <taxon>Tracheophyta</taxon>
        <taxon>Spermatophyta</taxon>
        <taxon>Magnoliopsida</taxon>
        <taxon>eudicotyledons</taxon>
        <taxon>Gunneridae</taxon>
        <taxon>Pentapetalae</taxon>
        <taxon>rosids</taxon>
        <taxon>fabids</taxon>
        <taxon>Malpighiales</taxon>
        <taxon>Euphorbiaceae</taxon>
        <taxon>Crotonoideae</taxon>
        <taxon>Manihoteae</taxon>
        <taxon>Manihot</taxon>
    </lineage>
</organism>
<evidence type="ECO:0000313" key="1">
    <source>
        <dbReference type="EMBL" id="KAG8632881.1"/>
    </source>
</evidence>
<comment type="caution">
    <text evidence="1">The sequence shown here is derived from an EMBL/GenBank/DDBJ whole genome shotgun (WGS) entry which is preliminary data.</text>
</comment>
<keyword evidence="2" id="KW-1185">Reference proteome</keyword>